<reference evidence="2" key="2">
    <citation type="journal article" date="2007" name="Science">
        <title>Draft genome sequence of the sexually transmitted pathogen Trichomonas vaginalis.</title>
        <authorList>
            <person name="Carlton J.M."/>
            <person name="Hirt R.P."/>
            <person name="Silva J.C."/>
            <person name="Delcher A.L."/>
            <person name="Schatz M."/>
            <person name="Zhao Q."/>
            <person name="Wortman J.R."/>
            <person name="Bidwell S.L."/>
            <person name="Alsmark U.C.M."/>
            <person name="Besteiro S."/>
            <person name="Sicheritz-Ponten T."/>
            <person name="Noel C.J."/>
            <person name="Dacks J.B."/>
            <person name="Foster P.G."/>
            <person name="Simillion C."/>
            <person name="Van de Peer Y."/>
            <person name="Miranda-Saavedra D."/>
            <person name="Barton G.J."/>
            <person name="Westrop G.D."/>
            <person name="Mueller S."/>
            <person name="Dessi D."/>
            <person name="Fiori P.L."/>
            <person name="Ren Q."/>
            <person name="Paulsen I."/>
            <person name="Zhang H."/>
            <person name="Bastida-Corcuera F.D."/>
            <person name="Simoes-Barbosa A."/>
            <person name="Brown M.T."/>
            <person name="Hayes R.D."/>
            <person name="Mukherjee M."/>
            <person name="Okumura C.Y."/>
            <person name="Schneider R."/>
            <person name="Smith A.J."/>
            <person name="Vanacova S."/>
            <person name="Villalvazo M."/>
            <person name="Haas B.J."/>
            <person name="Pertea M."/>
            <person name="Feldblyum T.V."/>
            <person name="Utterback T.R."/>
            <person name="Shu C.L."/>
            <person name="Osoegawa K."/>
            <person name="de Jong P.J."/>
            <person name="Hrdy I."/>
            <person name="Horvathova L."/>
            <person name="Zubacova Z."/>
            <person name="Dolezal P."/>
            <person name="Malik S.B."/>
            <person name="Logsdon J.M. Jr."/>
            <person name="Henze K."/>
            <person name="Gupta A."/>
            <person name="Wang C.C."/>
            <person name="Dunne R.L."/>
            <person name="Upcroft J.A."/>
            <person name="Upcroft P."/>
            <person name="White O."/>
            <person name="Salzberg S.L."/>
            <person name="Tang P."/>
            <person name="Chiu C.-H."/>
            <person name="Lee Y.-S."/>
            <person name="Embley T.M."/>
            <person name="Coombs G.H."/>
            <person name="Mottram J.C."/>
            <person name="Tachezy J."/>
            <person name="Fraser-Liggett C.M."/>
            <person name="Johnson P.J."/>
        </authorList>
    </citation>
    <scope>NUCLEOTIDE SEQUENCE [LARGE SCALE GENOMIC DNA]</scope>
    <source>
        <strain evidence="2">G3</strain>
    </source>
</reference>
<dbReference type="Proteomes" id="UP000001542">
    <property type="component" value="Unassembled WGS sequence"/>
</dbReference>
<evidence type="ECO:0000313" key="2">
    <source>
        <dbReference type="EMBL" id="EAY22487.1"/>
    </source>
</evidence>
<sequence>MGENIPCVFLPPDFHISDIIAISMFVDEPFETIPKLTLAIDNDEIYLNEGVQVDNKLSWIAESLSKFRELHTNTKRFRVILKQREVDFDLNNLIFLGPTKTAKPPVGLFLLEFTSGFYCNKSEINKDIIDLNLDLILTIDYRNINAIKQQLEALDAAQKEFEEAKNKLVQSGINLEELSEIKHDYEEALKEKRRVQHEFIQQNQNMQEATIVSQSEIDRQAAVDALKQHIEANRARKQVPKEDKSEYQKMKKFRLISLNELKQIFPYTSNKNFCGLTYYQTPSNVKEFNEMRAYLGFATHYIREISNIINVPLPCILVPQAISSRIVSRTSDKVLAIPTDFNANNAKQLQIYEQTLIKAIKYLNRFFMDDNTYGNTLPEYIEHLREIDDAQLNLLIPTSQQ</sequence>
<proteinExistence type="predicted"/>
<keyword evidence="1" id="KW-0175">Coiled coil</keyword>
<dbReference type="VEuPathDB" id="TrichDB:TVAG_035100"/>
<feature type="coiled-coil region" evidence="1">
    <location>
        <begin position="144"/>
        <end position="205"/>
    </location>
</feature>
<accession>A2DAI4</accession>
<dbReference type="InParanoid" id="A2DAI4"/>
<organism evidence="2 3">
    <name type="scientific">Trichomonas vaginalis (strain ATCC PRA-98 / G3)</name>
    <dbReference type="NCBI Taxonomy" id="412133"/>
    <lineage>
        <taxon>Eukaryota</taxon>
        <taxon>Metamonada</taxon>
        <taxon>Parabasalia</taxon>
        <taxon>Trichomonadida</taxon>
        <taxon>Trichomonadidae</taxon>
        <taxon>Trichomonas</taxon>
    </lineage>
</organism>
<dbReference type="AlphaFoldDB" id="A2DAI4"/>
<dbReference type="VEuPathDB" id="TrichDB:TVAGG3_0811130"/>
<gene>
    <name evidence="2" type="ORF">TVAG_035100</name>
</gene>
<evidence type="ECO:0000313" key="3">
    <source>
        <dbReference type="Proteomes" id="UP000001542"/>
    </source>
</evidence>
<dbReference type="RefSeq" id="XP_001583473.1">
    <property type="nucleotide sequence ID" value="XM_001583423.1"/>
</dbReference>
<dbReference type="SMR" id="A2DAI4"/>
<protein>
    <submittedName>
        <fullName evidence="2">Uncharacterized protein</fullName>
    </submittedName>
</protein>
<reference evidence="2" key="1">
    <citation type="submission" date="2006-10" db="EMBL/GenBank/DDBJ databases">
        <authorList>
            <person name="Amadeo P."/>
            <person name="Zhao Q."/>
            <person name="Wortman J."/>
            <person name="Fraser-Liggett C."/>
            <person name="Carlton J."/>
        </authorList>
    </citation>
    <scope>NUCLEOTIDE SEQUENCE</scope>
    <source>
        <strain evidence="2">G3</strain>
    </source>
</reference>
<name>A2DAI4_TRIV3</name>
<dbReference type="OrthoDB" id="10265074at2759"/>
<evidence type="ECO:0000256" key="1">
    <source>
        <dbReference type="SAM" id="Coils"/>
    </source>
</evidence>
<dbReference type="KEGG" id="tva:5468021"/>
<dbReference type="EMBL" id="DS113183">
    <property type="protein sequence ID" value="EAY22487.1"/>
    <property type="molecule type" value="Genomic_DNA"/>
</dbReference>
<keyword evidence="3" id="KW-1185">Reference proteome</keyword>